<dbReference type="Pfam" id="PF10209">
    <property type="entry name" value="DUF2340"/>
    <property type="match status" value="1"/>
</dbReference>
<name>A0A642UPR6_9ASCO</name>
<reference evidence="2" key="1">
    <citation type="journal article" date="2019" name="G3 (Bethesda)">
        <title>Genome Assemblies of Two Rare Opportunistic Yeast Pathogens: Diutina rugosa (syn. Candida rugosa) and Trichomonascus ciferrii (syn. Candida ciferrii).</title>
        <authorList>
            <person name="Mixao V."/>
            <person name="Saus E."/>
            <person name="Hansen A.P."/>
            <person name="Lass-Florl C."/>
            <person name="Gabaldon T."/>
        </authorList>
    </citation>
    <scope>NUCLEOTIDE SEQUENCE</scope>
    <source>
        <strain evidence="2">CBS 4856</strain>
    </source>
</reference>
<dbReference type="VEuPathDB" id="FungiDB:TRICI_005797"/>
<proteinExistence type="inferred from homology"/>
<dbReference type="OrthoDB" id="937at2759"/>
<accession>A0A642UPR6</accession>
<dbReference type="Proteomes" id="UP000761534">
    <property type="component" value="Unassembled WGS sequence"/>
</dbReference>
<comment type="similarity">
    <text evidence="1">Belongs to the UPF0538 family.</text>
</comment>
<protein>
    <submittedName>
        <fullName evidence="2">Uncharacterized protein</fullName>
    </submittedName>
</protein>
<sequence length="84" mass="9726">MSAVPTQEFEPLTSTVRPNTLKIYTKAHGSKTMNLVINMEDDDQLVLSDKTKTLLQCGVENETELSVFNWNDYVEYKKNPEEKW</sequence>
<dbReference type="PANTHER" id="PTHR18444:SF9">
    <property type="entry name" value="UPF0538 PROTEIN C2ORF76"/>
    <property type="match status" value="1"/>
</dbReference>
<gene>
    <name evidence="2" type="ORF">TRICI_005797</name>
</gene>
<evidence type="ECO:0000256" key="1">
    <source>
        <dbReference type="ARBA" id="ARBA00007176"/>
    </source>
</evidence>
<organism evidence="2 3">
    <name type="scientific">Trichomonascus ciferrii</name>
    <dbReference type="NCBI Taxonomy" id="44093"/>
    <lineage>
        <taxon>Eukaryota</taxon>
        <taxon>Fungi</taxon>
        <taxon>Dikarya</taxon>
        <taxon>Ascomycota</taxon>
        <taxon>Saccharomycotina</taxon>
        <taxon>Dipodascomycetes</taxon>
        <taxon>Dipodascales</taxon>
        <taxon>Trichomonascaceae</taxon>
        <taxon>Trichomonascus</taxon>
        <taxon>Trichomonascus ciferrii complex</taxon>
    </lineage>
</organism>
<evidence type="ECO:0000313" key="2">
    <source>
        <dbReference type="EMBL" id="KAA8902873.1"/>
    </source>
</evidence>
<dbReference type="EMBL" id="SWFS01000456">
    <property type="protein sequence ID" value="KAA8902873.1"/>
    <property type="molecule type" value="Genomic_DNA"/>
</dbReference>
<keyword evidence="3" id="KW-1185">Reference proteome</keyword>
<dbReference type="PANTHER" id="PTHR18444">
    <property type="entry name" value="UPF0538 FAMILY MEMBER"/>
    <property type="match status" value="1"/>
</dbReference>
<evidence type="ECO:0000313" key="3">
    <source>
        <dbReference type="Proteomes" id="UP000761534"/>
    </source>
</evidence>
<dbReference type="AlphaFoldDB" id="A0A642UPR6"/>
<comment type="caution">
    <text evidence="2">The sequence shown here is derived from an EMBL/GenBank/DDBJ whole genome shotgun (WGS) entry which is preliminary data.</text>
</comment>
<dbReference type="InterPro" id="IPR018794">
    <property type="entry name" value="UPF0538"/>
</dbReference>